<protein>
    <recommendedName>
        <fullName evidence="4">DUF4260 domain-containing protein</fullName>
    </recommendedName>
</protein>
<dbReference type="EMBL" id="AOMB01000015">
    <property type="protein sequence ID" value="EMA39736.1"/>
    <property type="molecule type" value="Genomic_DNA"/>
</dbReference>
<organism evidence="2 3">
    <name type="scientific">Halococcus hamelinensis 100A6</name>
    <dbReference type="NCBI Taxonomy" id="1132509"/>
    <lineage>
        <taxon>Archaea</taxon>
        <taxon>Methanobacteriati</taxon>
        <taxon>Methanobacteriota</taxon>
        <taxon>Stenosarchaea group</taxon>
        <taxon>Halobacteria</taxon>
        <taxon>Halobacteriales</taxon>
        <taxon>Halococcaceae</taxon>
        <taxon>Halococcus</taxon>
    </lineage>
</organism>
<feature type="transmembrane region" description="Helical" evidence="1">
    <location>
        <begin position="6"/>
        <end position="25"/>
    </location>
</feature>
<evidence type="ECO:0008006" key="4">
    <source>
        <dbReference type="Google" id="ProtNLM"/>
    </source>
</evidence>
<dbReference type="PATRIC" id="fig|1132509.6.peg.1320"/>
<keyword evidence="1" id="KW-0472">Membrane</keyword>
<dbReference type="AlphaFoldDB" id="M0M214"/>
<dbReference type="OrthoDB" id="319781at2157"/>
<feature type="transmembrane region" description="Helical" evidence="1">
    <location>
        <begin position="68"/>
        <end position="90"/>
    </location>
</feature>
<evidence type="ECO:0000313" key="2">
    <source>
        <dbReference type="EMBL" id="EMA39736.1"/>
    </source>
</evidence>
<accession>M0M214</accession>
<dbReference type="Pfam" id="PF14079">
    <property type="entry name" value="DUF4260"/>
    <property type="match status" value="1"/>
</dbReference>
<dbReference type="InterPro" id="IPR025356">
    <property type="entry name" value="DUF4260"/>
</dbReference>
<keyword evidence="3" id="KW-1185">Reference proteome</keyword>
<sequence>MNPRPILRAEGVAVFAAASAAYFLLDGPLWLYAVLFFAPDLGMVGYAVNPRVGSHTYNLVHTYVLPIALLGLGVWQAVPLAVLVAAIWAAHIGFDRVFGFGLKFRSEFGATHLGPERFTDEGLLADRGSVRRTTDSNLPK</sequence>
<keyword evidence="1" id="KW-1133">Transmembrane helix</keyword>
<dbReference type="Proteomes" id="UP000011566">
    <property type="component" value="Unassembled WGS sequence"/>
</dbReference>
<evidence type="ECO:0000313" key="3">
    <source>
        <dbReference type="Proteomes" id="UP000011566"/>
    </source>
</evidence>
<gene>
    <name evidence="2" type="ORF">C447_05752</name>
</gene>
<evidence type="ECO:0000256" key="1">
    <source>
        <dbReference type="SAM" id="Phobius"/>
    </source>
</evidence>
<reference evidence="2 3" key="1">
    <citation type="journal article" date="2014" name="PLoS Genet.">
        <title>Phylogenetically driven sequencing of extremely halophilic archaea reveals strategies for static and dynamic osmo-response.</title>
        <authorList>
            <person name="Becker E.A."/>
            <person name="Seitzer P.M."/>
            <person name="Tritt A."/>
            <person name="Larsen D."/>
            <person name="Krusor M."/>
            <person name="Yao A.I."/>
            <person name="Wu D."/>
            <person name="Madern D."/>
            <person name="Eisen J.A."/>
            <person name="Darling A.E."/>
            <person name="Facciotti M.T."/>
        </authorList>
    </citation>
    <scope>NUCLEOTIDE SEQUENCE [LARGE SCALE GENOMIC DNA]</scope>
    <source>
        <strain evidence="2 3">100A6</strain>
    </source>
</reference>
<name>M0M214_9EURY</name>
<dbReference type="eggNOG" id="ENOG502N5HP">
    <property type="taxonomic scope" value="Archaea"/>
</dbReference>
<proteinExistence type="predicted"/>
<comment type="caution">
    <text evidence="2">The sequence shown here is derived from an EMBL/GenBank/DDBJ whole genome shotgun (WGS) entry which is preliminary data.</text>
</comment>
<dbReference type="RefSeq" id="WP_007691756.1">
    <property type="nucleotide sequence ID" value="NZ_AJRK01000405.1"/>
</dbReference>
<keyword evidence="1" id="KW-0812">Transmembrane</keyword>